<evidence type="ECO:0000313" key="3">
    <source>
        <dbReference type="Proteomes" id="UP000601108"/>
    </source>
</evidence>
<dbReference type="AlphaFoldDB" id="A0A918N3T3"/>
<dbReference type="Proteomes" id="UP000601108">
    <property type="component" value="Unassembled WGS sequence"/>
</dbReference>
<proteinExistence type="predicted"/>
<organism evidence="2 3">
    <name type="scientific">Aquimarina muelleri</name>
    <dbReference type="NCBI Taxonomy" id="279356"/>
    <lineage>
        <taxon>Bacteria</taxon>
        <taxon>Pseudomonadati</taxon>
        <taxon>Bacteroidota</taxon>
        <taxon>Flavobacteriia</taxon>
        <taxon>Flavobacteriales</taxon>
        <taxon>Flavobacteriaceae</taxon>
        <taxon>Aquimarina</taxon>
    </lineage>
</organism>
<dbReference type="InterPro" id="IPR024311">
    <property type="entry name" value="Lipocalin-like"/>
</dbReference>
<dbReference type="Pfam" id="PF13648">
    <property type="entry name" value="Lipocalin_4"/>
    <property type="match status" value="2"/>
</dbReference>
<keyword evidence="3" id="KW-1185">Reference proteome</keyword>
<dbReference type="EMBL" id="BMWS01000019">
    <property type="protein sequence ID" value="GGX24900.1"/>
    <property type="molecule type" value="Genomic_DNA"/>
</dbReference>
<evidence type="ECO:0000259" key="1">
    <source>
        <dbReference type="Pfam" id="PF13648"/>
    </source>
</evidence>
<comment type="caution">
    <text evidence="2">The sequence shown here is derived from an EMBL/GenBank/DDBJ whole genome shotgun (WGS) entry which is preliminary data.</text>
</comment>
<protein>
    <recommendedName>
        <fullName evidence="1">Lipocalin-like domain-containing protein</fullName>
    </recommendedName>
</protein>
<dbReference type="PROSITE" id="PS51257">
    <property type="entry name" value="PROKAR_LIPOPROTEIN"/>
    <property type="match status" value="1"/>
</dbReference>
<name>A0A918N3T3_9FLAO</name>
<accession>A0A918N3T3</accession>
<feature type="domain" description="Lipocalin-like" evidence="1">
    <location>
        <begin position="35"/>
        <end position="131"/>
    </location>
</feature>
<reference evidence="2 3" key="1">
    <citation type="journal article" date="2014" name="Int. J. Syst. Evol. Microbiol.">
        <title>Complete genome sequence of Corynebacterium casei LMG S-19264T (=DSM 44701T), isolated from a smear-ripened cheese.</title>
        <authorList>
            <consortium name="US DOE Joint Genome Institute (JGI-PGF)"/>
            <person name="Walter F."/>
            <person name="Albersmeier A."/>
            <person name="Kalinowski J."/>
            <person name="Ruckert C."/>
        </authorList>
    </citation>
    <scope>NUCLEOTIDE SEQUENCE [LARGE SCALE GENOMIC DNA]</scope>
    <source>
        <strain evidence="2 3">KCTC 12285</strain>
    </source>
</reference>
<feature type="domain" description="Lipocalin-like" evidence="1">
    <location>
        <begin position="174"/>
        <end position="259"/>
    </location>
</feature>
<dbReference type="RefSeq" id="WP_027412479.1">
    <property type="nucleotide sequence ID" value="NZ_BMWS01000019.1"/>
</dbReference>
<gene>
    <name evidence="2" type="ORF">GCM10007384_27430</name>
</gene>
<evidence type="ECO:0000313" key="2">
    <source>
        <dbReference type="EMBL" id="GGX24900.1"/>
    </source>
</evidence>
<sequence>MKKLNLFILLIATIFISCSKDDDASDNVEITETNLIGKWQLIKIEEDGKEDILNDCDKKDISQFSIKEDGSKLAKFVGHHESNEECTSSISADYTWELSGNKLSTFILTNHDRDYEDVYTIITLSKTTLKLESKETYKDDQGIEKTSIYAETFTYIGKPDIEPSTSININETKLIGKWQFTGSTENGVVMQSDECDLKTTIEYKTGNIIDYFYSYANGTGDTCSNSAYSSPWSLSGNIISYDTGDGSETIIELNSEILKVQYPHEDVNQDGTVTKNIYVDTYKKI</sequence>